<dbReference type="Pfam" id="PF00575">
    <property type="entry name" value="S1"/>
    <property type="match status" value="1"/>
</dbReference>
<dbReference type="InterPro" id="IPR012340">
    <property type="entry name" value="NA-bd_OB-fold"/>
</dbReference>
<dbReference type="InterPro" id="IPR003029">
    <property type="entry name" value="S1_domain"/>
</dbReference>
<comment type="caution">
    <text evidence="11">The sequence shown here is derived from an EMBL/GenBank/DDBJ whole genome shotgun (WGS) entry which is preliminary data.</text>
</comment>
<dbReference type="EMBL" id="JAGIYQ010000006">
    <property type="protein sequence ID" value="MBP0725789.1"/>
    <property type="molecule type" value="Genomic_DNA"/>
</dbReference>
<dbReference type="PROSITE" id="PS50126">
    <property type="entry name" value="S1"/>
    <property type="match status" value="1"/>
</dbReference>
<evidence type="ECO:0000256" key="8">
    <source>
        <dbReference type="HAMAP-Rule" id="MF_01895"/>
    </source>
</evidence>
<reference evidence="11" key="1">
    <citation type="submission" date="2021-04" db="EMBL/GenBank/DDBJ databases">
        <title>Genome seq and assembly of Bacillus sp.</title>
        <authorList>
            <person name="Chhetri G."/>
        </authorList>
    </citation>
    <scope>NUCLEOTIDE SEQUENCE</scope>
    <source>
        <strain evidence="11">RG28</strain>
    </source>
</reference>
<dbReference type="Proteomes" id="UP000682134">
    <property type="component" value="Unassembled WGS sequence"/>
</dbReference>
<dbReference type="NCBIfam" id="TIGR02063">
    <property type="entry name" value="RNase_R"/>
    <property type="match status" value="1"/>
</dbReference>
<comment type="subcellular location">
    <subcellularLocation>
        <location evidence="2 8">Cytoplasm</location>
    </subcellularLocation>
</comment>
<dbReference type="GO" id="GO:0003723">
    <property type="term" value="F:RNA binding"/>
    <property type="evidence" value="ECO:0007669"/>
    <property type="project" value="UniProtKB-UniRule"/>
</dbReference>
<dbReference type="SMART" id="SM00316">
    <property type="entry name" value="S1"/>
    <property type="match status" value="2"/>
</dbReference>
<dbReference type="FunFam" id="2.40.50.140:FF:000213">
    <property type="entry name" value="Ribonuclease R"/>
    <property type="match status" value="1"/>
</dbReference>
<dbReference type="PROSITE" id="PS01175">
    <property type="entry name" value="RIBONUCLEASE_II"/>
    <property type="match status" value="1"/>
</dbReference>
<keyword evidence="5 8" id="KW-0378">Hydrolase</keyword>
<dbReference type="Gene3D" id="2.40.50.140">
    <property type="entry name" value="Nucleic acid-binding proteins"/>
    <property type="match status" value="3"/>
</dbReference>
<keyword evidence="3 8" id="KW-0963">Cytoplasm</keyword>
<dbReference type="AlphaFoldDB" id="A0A940NP79"/>
<dbReference type="FunFam" id="2.40.50.140:FF:000273">
    <property type="entry name" value="Ribonuclease R"/>
    <property type="match status" value="1"/>
</dbReference>
<comment type="catalytic activity">
    <reaction evidence="1 8">
        <text>Exonucleolytic cleavage in the 3'- to 5'-direction to yield nucleoside 5'-phosphates.</text>
        <dbReference type="EC" id="3.1.13.1"/>
    </reaction>
</comment>
<gene>
    <name evidence="8 11" type="primary">rnr</name>
    <name evidence="11" type="ORF">J5Y03_11465</name>
</gene>
<accession>A0A940NP79</accession>
<feature type="compositionally biased region" description="Basic and acidic residues" evidence="9">
    <location>
        <begin position="736"/>
        <end position="815"/>
    </location>
</feature>
<evidence type="ECO:0000256" key="5">
    <source>
        <dbReference type="ARBA" id="ARBA00022801"/>
    </source>
</evidence>
<evidence type="ECO:0000256" key="2">
    <source>
        <dbReference type="ARBA" id="ARBA00004496"/>
    </source>
</evidence>
<keyword evidence="4 8" id="KW-0540">Nuclease</keyword>
<evidence type="ECO:0000256" key="1">
    <source>
        <dbReference type="ARBA" id="ARBA00001849"/>
    </source>
</evidence>
<evidence type="ECO:0000256" key="3">
    <source>
        <dbReference type="ARBA" id="ARBA00022490"/>
    </source>
</evidence>
<dbReference type="Pfam" id="PF17876">
    <property type="entry name" value="CSD2"/>
    <property type="match status" value="1"/>
</dbReference>
<dbReference type="EC" id="3.1.13.1" evidence="8"/>
<dbReference type="InterPro" id="IPR011805">
    <property type="entry name" value="RNase_R"/>
</dbReference>
<proteinExistence type="inferred from homology"/>
<evidence type="ECO:0000313" key="12">
    <source>
        <dbReference type="Proteomes" id="UP000682134"/>
    </source>
</evidence>
<protein>
    <recommendedName>
        <fullName evidence="8">Ribonuclease R</fullName>
        <shortName evidence="8">RNase R</shortName>
        <ecNumber evidence="8">3.1.13.1</ecNumber>
    </recommendedName>
</protein>
<dbReference type="InterPro" id="IPR011129">
    <property type="entry name" value="CSD"/>
</dbReference>
<dbReference type="InterPro" id="IPR001900">
    <property type="entry name" value="RNase_II/R"/>
</dbReference>
<dbReference type="Pfam" id="PF08206">
    <property type="entry name" value="OB_RNB"/>
    <property type="match status" value="1"/>
</dbReference>
<dbReference type="GO" id="GO:0005829">
    <property type="term" value="C:cytosol"/>
    <property type="evidence" value="ECO:0007669"/>
    <property type="project" value="TreeGrafter"/>
</dbReference>
<dbReference type="SMART" id="SM00955">
    <property type="entry name" value="RNB"/>
    <property type="match status" value="1"/>
</dbReference>
<dbReference type="CDD" id="cd04471">
    <property type="entry name" value="S1_RNase_R"/>
    <property type="match status" value="1"/>
</dbReference>
<evidence type="ECO:0000256" key="6">
    <source>
        <dbReference type="ARBA" id="ARBA00022839"/>
    </source>
</evidence>
<dbReference type="GO" id="GO:0008859">
    <property type="term" value="F:exoribonuclease II activity"/>
    <property type="evidence" value="ECO:0007669"/>
    <property type="project" value="UniProtKB-UniRule"/>
</dbReference>
<evidence type="ECO:0000256" key="9">
    <source>
        <dbReference type="SAM" id="MobiDB-lite"/>
    </source>
</evidence>
<dbReference type="InterPro" id="IPR040476">
    <property type="entry name" value="CSD2"/>
</dbReference>
<dbReference type="PANTHER" id="PTHR23355">
    <property type="entry name" value="RIBONUCLEASE"/>
    <property type="match status" value="1"/>
</dbReference>
<dbReference type="HAMAP" id="MF_01895">
    <property type="entry name" value="RNase_R"/>
    <property type="match status" value="1"/>
</dbReference>
<evidence type="ECO:0000259" key="10">
    <source>
        <dbReference type="PROSITE" id="PS50126"/>
    </source>
</evidence>
<dbReference type="Pfam" id="PF00773">
    <property type="entry name" value="RNB"/>
    <property type="match status" value="1"/>
</dbReference>
<feature type="domain" description="S1 motif" evidence="10">
    <location>
        <begin position="629"/>
        <end position="709"/>
    </location>
</feature>
<evidence type="ECO:0000256" key="7">
    <source>
        <dbReference type="ARBA" id="ARBA00022884"/>
    </source>
</evidence>
<evidence type="ECO:0000256" key="4">
    <source>
        <dbReference type="ARBA" id="ARBA00022722"/>
    </source>
</evidence>
<comment type="similarity">
    <text evidence="8">Belongs to the RNR ribonuclease family. RNase R subfamily.</text>
</comment>
<dbReference type="PANTHER" id="PTHR23355:SF9">
    <property type="entry name" value="DIS3-LIKE EXONUCLEASE 2"/>
    <property type="match status" value="1"/>
</dbReference>
<organism evidence="11 12">
    <name type="scientific">Gottfriedia endophytica</name>
    <dbReference type="NCBI Taxonomy" id="2820819"/>
    <lineage>
        <taxon>Bacteria</taxon>
        <taxon>Bacillati</taxon>
        <taxon>Bacillota</taxon>
        <taxon>Bacilli</taxon>
        <taxon>Bacillales</taxon>
        <taxon>Bacillaceae</taxon>
        <taxon>Gottfriedia</taxon>
    </lineage>
</organism>
<keyword evidence="7 8" id="KW-0694">RNA-binding</keyword>
<dbReference type="SUPFAM" id="SSF50249">
    <property type="entry name" value="Nucleic acid-binding proteins"/>
    <property type="match status" value="4"/>
</dbReference>
<dbReference type="SMART" id="SM00357">
    <property type="entry name" value="CSP"/>
    <property type="match status" value="2"/>
</dbReference>
<dbReference type="InterPro" id="IPR013223">
    <property type="entry name" value="RNase_B_OB_dom"/>
</dbReference>
<dbReference type="GO" id="GO:0006402">
    <property type="term" value="P:mRNA catabolic process"/>
    <property type="evidence" value="ECO:0007669"/>
    <property type="project" value="TreeGrafter"/>
</dbReference>
<dbReference type="InterPro" id="IPR022966">
    <property type="entry name" value="RNase_II/R_CS"/>
</dbReference>
<sequence>MEEYQLWKEKILQLMKSNEYKPLNIQELEEAFEITDAVEFRELVKTLVTLEDEGYITRSRNNKYNLPKEANLVRGKLTGHARGFAFVIPEEEGAEDVFISPSDLNGALHGDIVIARITKEKSDARREGTIVKIIERGQTTMVGTYQAQKNFGFVVPDEKRFGSDIFITKSDSMGAVDGHKVIVELTQFPEGGKKAEGKIIQILGHKNDPGVDILSVIHKFGLPQAFPEDVMDQANAVPDEINENDIGNRRDLRNEMIVTIDGADAKDLDDAVTVTKLENGNYKLGVHIADVSYYVTENSPIDQEAYDRGTSIYLVDRVIPMIPHRLSNGICSLNPKVNRFTLSCEMEINEKGEVVSHEIFESIIKTTERMTYSDVNSILDENDEALRERYEPLVPMFEEMAHLASILRSRRMNRGAIDFDFKEAKVLVNEEGHPFDVVLRDRSTAEKLIEEFMLVANETVAEHFHWLNVPFMYRVHEDPKEEKLQRFFEFITNFGYTVKGTANNIHPRALQQVLEMVHGQPEETVISTVMLRSMKQAKYEADNLGHFGLAAEFYTHFTSPIRRYPDLIVHRLIRTYLLQGKIDDNTKREWDDKLPAIADHTSKMERRAVDSERETDDMKKAEFMLDKIGEEYEGIISSVTNFGMFIELHNTIEGLVRVADLSDDYYNYDERSYAMIGERTGKVFRIGDEVKIRVANVDKEERAIDFEIVGMTGTKSRRGNSRRSVSLPDSSGRGGKRGESRSRNGQERGGRGESRGRNGQERGGRGESRGRNGQERGGRGESRGRNGQERSGREESRDRNGQERGGREESRDRNGQEGSSRGRSRGKRDDRYNPTKKKRAFYDGIAKGKKKKKRD</sequence>
<dbReference type="NCBIfam" id="TIGR00358">
    <property type="entry name" value="3_prime_RNase"/>
    <property type="match status" value="1"/>
</dbReference>
<evidence type="ECO:0000313" key="11">
    <source>
        <dbReference type="EMBL" id="MBP0725789.1"/>
    </source>
</evidence>
<name>A0A940NP79_9BACI</name>
<comment type="function">
    <text evidence="8">3'-5' exoribonuclease that releases 5'-nucleoside monophosphates and is involved in maturation of structured RNAs.</text>
</comment>
<keyword evidence="12" id="KW-1185">Reference proteome</keyword>
<feature type="region of interest" description="Disordered" evidence="9">
    <location>
        <begin position="714"/>
        <end position="855"/>
    </location>
</feature>
<dbReference type="InterPro" id="IPR050180">
    <property type="entry name" value="RNR_Ribonuclease"/>
</dbReference>
<keyword evidence="6 8" id="KW-0269">Exonuclease</keyword>
<dbReference type="InterPro" id="IPR004476">
    <property type="entry name" value="RNase_II/RNase_R"/>
</dbReference>